<evidence type="ECO:0000256" key="1">
    <source>
        <dbReference type="SAM" id="MobiDB-lite"/>
    </source>
</evidence>
<keyword evidence="4" id="KW-1185">Reference proteome</keyword>
<feature type="chain" id="PRO_5032532880" evidence="2">
    <location>
        <begin position="18"/>
        <end position="182"/>
    </location>
</feature>
<dbReference type="Proteomes" id="UP000663828">
    <property type="component" value="Unassembled WGS sequence"/>
</dbReference>
<dbReference type="AlphaFoldDB" id="A0A815CZJ0"/>
<keyword evidence="2" id="KW-0732">Signal</keyword>
<comment type="caution">
    <text evidence="3">The sequence shown here is derived from an EMBL/GenBank/DDBJ whole genome shotgun (WGS) entry which is preliminary data.</text>
</comment>
<organism evidence="3 4">
    <name type="scientific">Adineta ricciae</name>
    <name type="common">Rotifer</name>
    <dbReference type="NCBI Taxonomy" id="249248"/>
    <lineage>
        <taxon>Eukaryota</taxon>
        <taxon>Metazoa</taxon>
        <taxon>Spiralia</taxon>
        <taxon>Gnathifera</taxon>
        <taxon>Rotifera</taxon>
        <taxon>Eurotatoria</taxon>
        <taxon>Bdelloidea</taxon>
        <taxon>Adinetida</taxon>
        <taxon>Adinetidae</taxon>
        <taxon>Adineta</taxon>
    </lineage>
</organism>
<sequence length="182" mass="20306">MMKLFFILCFLVVTLIADESGNMINARDGDGLLTPSETDLNTSDLEEQKDDSLVVSTESTQNTDGQASVENGGSVNNDTNKEGPKNDDDGNEESKNNDDRKDEPKHDKDSSEEEPKNDDSDERPKDEDRTREPKNNGEDCREKSSDDSDQKGDILEIQQIEEVADLLETEDNDENSAEEQTD</sequence>
<feature type="region of interest" description="Disordered" evidence="1">
    <location>
        <begin position="26"/>
        <end position="182"/>
    </location>
</feature>
<gene>
    <name evidence="3" type="ORF">XAT740_LOCUS28259</name>
</gene>
<feature type="compositionally biased region" description="Basic and acidic residues" evidence="1">
    <location>
        <begin position="79"/>
        <end position="154"/>
    </location>
</feature>
<evidence type="ECO:0000313" key="3">
    <source>
        <dbReference type="EMBL" id="CAF1289500.1"/>
    </source>
</evidence>
<accession>A0A815CZJ0</accession>
<feature type="signal peptide" evidence="2">
    <location>
        <begin position="1"/>
        <end position="17"/>
    </location>
</feature>
<protein>
    <submittedName>
        <fullName evidence="3">Uncharacterized protein</fullName>
    </submittedName>
</protein>
<evidence type="ECO:0000256" key="2">
    <source>
        <dbReference type="SAM" id="SignalP"/>
    </source>
</evidence>
<feature type="compositionally biased region" description="Acidic residues" evidence="1">
    <location>
        <begin position="162"/>
        <end position="182"/>
    </location>
</feature>
<name>A0A815CZJ0_ADIRI</name>
<evidence type="ECO:0000313" key="4">
    <source>
        <dbReference type="Proteomes" id="UP000663828"/>
    </source>
</evidence>
<reference evidence="3" key="1">
    <citation type="submission" date="2021-02" db="EMBL/GenBank/DDBJ databases">
        <authorList>
            <person name="Nowell W R."/>
        </authorList>
    </citation>
    <scope>NUCLEOTIDE SEQUENCE</scope>
</reference>
<proteinExistence type="predicted"/>
<feature type="compositionally biased region" description="Polar residues" evidence="1">
    <location>
        <begin position="54"/>
        <end position="78"/>
    </location>
</feature>
<dbReference type="EMBL" id="CAJNOR010002404">
    <property type="protein sequence ID" value="CAF1289500.1"/>
    <property type="molecule type" value="Genomic_DNA"/>
</dbReference>